<gene>
    <name evidence="3" type="ORF">E1283_26320</name>
</gene>
<dbReference type="AlphaFoldDB" id="A0A4R4SXY0"/>
<evidence type="ECO:0000259" key="2">
    <source>
        <dbReference type="Pfam" id="PF02342"/>
    </source>
</evidence>
<dbReference type="InterPro" id="IPR003325">
    <property type="entry name" value="TerD"/>
</dbReference>
<name>A0A4R4SXY0_9ACTN</name>
<dbReference type="EMBL" id="SMKI01000346">
    <property type="protein sequence ID" value="TDC69181.1"/>
    <property type="molecule type" value="Genomic_DNA"/>
</dbReference>
<sequence>MTQALERGATIHLPVASLRAVVRWKPTGIAGAQGSPDIDLAVLLLGPGGRVRTEGDFVFYNQPRHPTGLVRRLTKRRDPAGLRDSVEADLGRLDGGVTRVVLAASSGPGGFGAPDSDPRLLLQDAASGTSLAVLPLTPGPTETALVCGLFSRTPAGWDFHATGRGYAGGLVALAADFGVTAATG</sequence>
<evidence type="ECO:0000313" key="4">
    <source>
        <dbReference type="Proteomes" id="UP000295345"/>
    </source>
</evidence>
<proteinExistence type="inferred from homology"/>
<dbReference type="Proteomes" id="UP000295345">
    <property type="component" value="Unassembled WGS sequence"/>
</dbReference>
<feature type="domain" description="TerD" evidence="2">
    <location>
        <begin position="1"/>
        <end position="177"/>
    </location>
</feature>
<dbReference type="PANTHER" id="PTHR32097">
    <property type="entry name" value="CAMP-BINDING PROTEIN 1-RELATED"/>
    <property type="match status" value="1"/>
</dbReference>
<dbReference type="InterPro" id="IPR051324">
    <property type="entry name" value="Stress/Tellurium_Resist"/>
</dbReference>
<dbReference type="RefSeq" id="WP_132820642.1">
    <property type="nucleotide sequence ID" value="NZ_SMKI01000346.1"/>
</dbReference>
<organism evidence="3 4">
    <name type="scientific">Streptomyces hainanensis</name>
    <dbReference type="NCBI Taxonomy" id="402648"/>
    <lineage>
        <taxon>Bacteria</taxon>
        <taxon>Bacillati</taxon>
        <taxon>Actinomycetota</taxon>
        <taxon>Actinomycetes</taxon>
        <taxon>Kitasatosporales</taxon>
        <taxon>Streptomycetaceae</taxon>
        <taxon>Streptomyces</taxon>
    </lineage>
</organism>
<dbReference type="Pfam" id="PF02342">
    <property type="entry name" value="TerD"/>
    <property type="match status" value="1"/>
</dbReference>
<dbReference type="CDD" id="cd06974">
    <property type="entry name" value="TerD_like"/>
    <property type="match status" value="1"/>
</dbReference>
<dbReference type="PANTHER" id="PTHR32097:SF4">
    <property type="entry name" value="GENERAL STRESS PROTEIN 16U"/>
    <property type="match status" value="1"/>
</dbReference>
<evidence type="ECO:0000313" key="3">
    <source>
        <dbReference type="EMBL" id="TDC69181.1"/>
    </source>
</evidence>
<keyword evidence="4" id="KW-1185">Reference proteome</keyword>
<evidence type="ECO:0000256" key="1">
    <source>
        <dbReference type="ARBA" id="ARBA00008775"/>
    </source>
</evidence>
<comment type="similarity">
    <text evidence="1">Belongs to the CAPAB/TerDEXZ family.</text>
</comment>
<comment type="caution">
    <text evidence="3">The sequence shown here is derived from an EMBL/GenBank/DDBJ whole genome shotgun (WGS) entry which is preliminary data.</text>
</comment>
<protein>
    <recommendedName>
        <fullName evidence="2">TerD domain-containing protein</fullName>
    </recommendedName>
</protein>
<dbReference type="Gene3D" id="2.60.60.30">
    <property type="entry name" value="sav2460 like domains"/>
    <property type="match status" value="1"/>
</dbReference>
<accession>A0A4R4SXY0</accession>
<reference evidence="3 4" key="1">
    <citation type="submission" date="2019-03" db="EMBL/GenBank/DDBJ databases">
        <title>Draft genome sequences of novel Actinobacteria.</title>
        <authorList>
            <person name="Sahin N."/>
            <person name="Ay H."/>
            <person name="Saygin H."/>
        </authorList>
    </citation>
    <scope>NUCLEOTIDE SEQUENCE [LARGE SCALE GENOMIC DNA]</scope>
    <source>
        <strain evidence="3 4">DSM 41900</strain>
    </source>
</reference>
<dbReference type="OrthoDB" id="56224at2"/>